<comment type="caution">
    <text evidence="1">The sequence shown here is derived from an EMBL/GenBank/DDBJ whole genome shotgun (WGS) entry which is preliminary data.</text>
</comment>
<evidence type="ECO:0000313" key="1">
    <source>
        <dbReference type="EMBL" id="PRH38532.1"/>
    </source>
</evidence>
<dbReference type="EMBL" id="PVHK01000237">
    <property type="protein sequence ID" value="PRH38532.1"/>
    <property type="molecule type" value="Genomic_DNA"/>
</dbReference>
<dbReference type="AlphaFoldDB" id="A0AA45BAA8"/>
<protein>
    <submittedName>
        <fullName evidence="1">Uncharacterized protein</fullName>
    </submittedName>
</protein>
<dbReference type="Proteomes" id="UP000237632">
    <property type="component" value="Unassembled WGS sequence"/>
</dbReference>
<organism evidence="1 2">
    <name type="scientific">Burkholderia vietnamiensis</name>
    <dbReference type="NCBI Taxonomy" id="60552"/>
    <lineage>
        <taxon>Bacteria</taxon>
        <taxon>Pseudomonadati</taxon>
        <taxon>Pseudomonadota</taxon>
        <taxon>Betaproteobacteria</taxon>
        <taxon>Burkholderiales</taxon>
        <taxon>Burkholderiaceae</taxon>
        <taxon>Burkholderia</taxon>
        <taxon>Burkholderia cepacia complex</taxon>
    </lineage>
</organism>
<accession>A0AA45BAA8</accession>
<sequence>MTALEFLIRLQQLPSATPMCLPHVAAALEVLAPILTCRPKDSVERQKRWTDEAALAHWLSEPVSAVEDWRLDVTGKQQYRLGAVVDWLDGHTVTLTGTDEDATRIAEACWTNLIPALEVDGHLIGFFRSLHLEMEPQGYVIVQGDDLRALETARLTPRQSANLMAAYQALAVFAKRLSASPSQAMATWRGIRDEISPDLALQFFLAAIGHDYDVAMEIFASLDEALLRSRWHLGCWLWELLLNHEFRNLNADTLLSAFTFASEQGIGINTVKGYKDSFGYPVFNGTSAHLLADTYGDHFRLNLRVGFGMPIYEQLLCGLLNGGLDVEVENYGGLTALGIGDVVQATYSTGSEFCSVLNTHTLRSKLESTLDSKAAKPRKQPA</sequence>
<dbReference type="RefSeq" id="WP_024973518.1">
    <property type="nucleotide sequence ID" value="NZ_PVHK01000237.1"/>
</dbReference>
<evidence type="ECO:0000313" key="2">
    <source>
        <dbReference type="Proteomes" id="UP000237632"/>
    </source>
</evidence>
<proteinExistence type="predicted"/>
<gene>
    <name evidence="1" type="ORF">C6T65_31545</name>
</gene>
<reference evidence="1 2" key="1">
    <citation type="submission" date="2018-03" db="EMBL/GenBank/DDBJ databases">
        <authorList>
            <person name="Nguyen K."/>
            <person name="Fouts D."/>
            <person name="Sutton G."/>
        </authorList>
    </citation>
    <scope>NUCLEOTIDE SEQUENCE [LARGE SCALE GENOMIC DNA]</scope>
    <source>
        <strain evidence="1 2">AU3578</strain>
    </source>
</reference>
<name>A0AA45BAA8_BURVI</name>